<organism evidence="1">
    <name type="scientific">Anguilla anguilla</name>
    <name type="common">European freshwater eel</name>
    <name type="synonym">Muraena anguilla</name>
    <dbReference type="NCBI Taxonomy" id="7936"/>
    <lineage>
        <taxon>Eukaryota</taxon>
        <taxon>Metazoa</taxon>
        <taxon>Chordata</taxon>
        <taxon>Craniata</taxon>
        <taxon>Vertebrata</taxon>
        <taxon>Euteleostomi</taxon>
        <taxon>Actinopterygii</taxon>
        <taxon>Neopterygii</taxon>
        <taxon>Teleostei</taxon>
        <taxon>Anguilliformes</taxon>
        <taxon>Anguillidae</taxon>
        <taxon>Anguilla</taxon>
    </lineage>
</organism>
<sequence length="38" mass="4416">MSPHCIFCILNLNVEICITYALHTKLKLNRHLSNVESF</sequence>
<evidence type="ECO:0000313" key="1">
    <source>
        <dbReference type="EMBL" id="JAH67546.1"/>
    </source>
</evidence>
<dbReference type="AlphaFoldDB" id="A0A0E9UP57"/>
<name>A0A0E9UP57_ANGAN</name>
<dbReference type="EMBL" id="GBXM01041031">
    <property type="protein sequence ID" value="JAH67546.1"/>
    <property type="molecule type" value="Transcribed_RNA"/>
</dbReference>
<reference evidence="1" key="2">
    <citation type="journal article" date="2015" name="Fish Shellfish Immunol.">
        <title>Early steps in the European eel (Anguilla anguilla)-Vibrio vulnificus interaction in the gills: Role of the RtxA13 toxin.</title>
        <authorList>
            <person name="Callol A."/>
            <person name="Pajuelo D."/>
            <person name="Ebbesson L."/>
            <person name="Teles M."/>
            <person name="MacKenzie S."/>
            <person name="Amaro C."/>
        </authorList>
    </citation>
    <scope>NUCLEOTIDE SEQUENCE</scope>
</reference>
<reference evidence="1" key="1">
    <citation type="submission" date="2014-11" db="EMBL/GenBank/DDBJ databases">
        <authorList>
            <person name="Amaro Gonzalez C."/>
        </authorList>
    </citation>
    <scope>NUCLEOTIDE SEQUENCE</scope>
</reference>
<accession>A0A0E9UP57</accession>
<proteinExistence type="predicted"/>
<protein>
    <submittedName>
        <fullName evidence="1">Uncharacterized protein</fullName>
    </submittedName>
</protein>